<name>A0A1N6DPW0_9GAMM</name>
<dbReference type="Proteomes" id="UP000198461">
    <property type="component" value="Unassembled WGS sequence"/>
</dbReference>
<evidence type="ECO:0000313" key="2">
    <source>
        <dbReference type="Proteomes" id="UP000198461"/>
    </source>
</evidence>
<dbReference type="AlphaFoldDB" id="A0A1N6DPW0"/>
<keyword evidence="2" id="KW-1185">Reference proteome</keyword>
<organism evidence="1 2">
    <name type="scientific">Sulfurivirga caldicuralii</name>
    <dbReference type="NCBI Taxonomy" id="364032"/>
    <lineage>
        <taxon>Bacteria</taxon>
        <taxon>Pseudomonadati</taxon>
        <taxon>Pseudomonadota</taxon>
        <taxon>Gammaproteobacteria</taxon>
        <taxon>Thiotrichales</taxon>
        <taxon>Piscirickettsiaceae</taxon>
        <taxon>Sulfurivirga</taxon>
    </lineage>
</organism>
<protein>
    <submittedName>
        <fullName evidence="1">Uncharacterized protein</fullName>
    </submittedName>
</protein>
<proteinExistence type="predicted"/>
<accession>A0A1N6DPW0</accession>
<sequence length="59" mass="6787">MPRPKQPSIQRCRKSLRPCTNAAWPFWKAQARLSRIGLRLAGLRSRLKRPVNCDDRDGG</sequence>
<evidence type="ECO:0000313" key="1">
    <source>
        <dbReference type="EMBL" id="SIN72825.1"/>
    </source>
</evidence>
<gene>
    <name evidence="1" type="ORF">SAMN05443662_0334</name>
</gene>
<dbReference type="RefSeq" id="WP_143598435.1">
    <property type="nucleotide sequence ID" value="NZ_FSRE01000001.1"/>
</dbReference>
<dbReference type="EMBL" id="FSRE01000001">
    <property type="protein sequence ID" value="SIN72825.1"/>
    <property type="molecule type" value="Genomic_DNA"/>
</dbReference>
<reference evidence="1 2" key="1">
    <citation type="submission" date="2016-11" db="EMBL/GenBank/DDBJ databases">
        <authorList>
            <person name="Jaros S."/>
            <person name="Januszkiewicz K."/>
            <person name="Wedrychowicz H."/>
        </authorList>
    </citation>
    <scope>NUCLEOTIDE SEQUENCE [LARGE SCALE GENOMIC DNA]</scope>
    <source>
        <strain evidence="1 2">DSM 17737</strain>
    </source>
</reference>